<dbReference type="STRING" id="865938.Weevi_1592"/>
<protein>
    <recommendedName>
        <fullName evidence="6">NAD-dependent epimerase/dehydratase</fullName>
    </recommendedName>
</protein>
<evidence type="ECO:0008006" key="6">
    <source>
        <dbReference type="Google" id="ProtNLM"/>
    </source>
</evidence>
<accession>F0NZE5</accession>
<dbReference type="InterPro" id="IPR010099">
    <property type="entry name" value="SDR39U1"/>
</dbReference>
<evidence type="ECO:0000313" key="5">
    <source>
        <dbReference type="Proteomes" id="UP000008641"/>
    </source>
</evidence>
<dbReference type="Proteomes" id="UP000008641">
    <property type="component" value="Chromosome"/>
</dbReference>
<evidence type="ECO:0000259" key="3">
    <source>
        <dbReference type="Pfam" id="PF08338"/>
    </source>
</evidence>
<reference evidence="4 5" key="1">
    <citation type="journal article" date="2011" name="Stand. Genomic Sci.">
        <title>Complete genome sequence of Weeksella virosa type strain (9751).</title>
        <authorList>
            <person name="Lang E."/>
            <person name="Teshima H."/>
            <person name="Lucas S."/>
            <person name="Lapidus A."/>
            <person name="Hammon N."/>
            <person name="Deshpande S."/>
            <person name="Nolan M."/>
            <person name="Cheng J.F."/>
            <person name="Pitluck S."/>
            <person name="Liolios K."/>
            <person name="Pagani I."/>
            <person name="Mikhailova N."/>
            <person name="Ivanova N."/>
            <person name="Mavromatis K."/>
            <person name="Pati A."/>
            <person name="Tapia R."/>
            <person name="Han C."/>
            <person name="Goodwin L."/>
            <person name="Chen A."/>
            <person name="Palaniappan K."/>
            <person name="Land M."/>
            <person name="Hauser L."/>
            <person name="Chang Y.J."/>
            <person name="Jeffries C.D."/>
            <person name="Brambilla E.M."/>
            <person name="Kopitz M."/>
            <person name="Rohde M."/>
            <person name="Goker M."/>
            <person name="Tindall B.J."/>
            <person name="Detter J.C."/>
            <person name="Woyke T."/>
            <person name="Bristow J."/>
            <person name="Eisen J.A."/>
            <person name="Markowitz V."/>
            <person name="Hugenholtz P."/>
            <person name="Klenk H.P."/>
            <person name="Kyrpides N.C."/>
        </authorList>
    </citation>
    <scope>NUCLEOTIDE SEQUENCE [LARGE SCALE GENOMIC DNA]</scope>
    <source>
        <strain evidence="5">ATCC 43766 / DSM 16922 / JCM 21250 / NBRC 16016 / NCTC 11634 / CL345/78</strain>
    </source>
</reference>
<dbReference type="InterPro" id="IPR001509">
    <property type="entry name" value="Epimerase_deHydtase"/>
</dbReference>
<dbReference type="EMBL" id="CP002455">
    <property type="protein sequence ID" value="ADX68292.1"/>
    <property type="molecule type" value="Genomic_DNA"/>
</dbReference>
<evidence type="ECO:0000313" key="4">
    <source>
        <dbReference type="EMBL" id="ADX68292.1"/>
    </source>
</evidence>
<dbReference type="AlphaFoldDB" id="F0NZE5"/>
<organism evidence="4 5">
    <name type="scientific">Weeksella virosa (strain ATCC 43766 / DSM 16922 / JCM 21250 / CCUG 30538 / CDC 9751 / IAM 14551 / NBRC 16016 / NCTC 11634 / CL345/78)</name>
    <dbReference type="NCBI Taxonomy" id="865938"/>
    <lineage>
        <taxon>Bacteria</taxon>
        <taxon>Pseudomonadati</taxon>
        <taxon>Bacteroidota</taxon>
        <taxon>Flavobacteriia</taxon>
        <taxon>Flavobacteriales</taxon>
        <taxon>Weeksellaceae</taxon>
        <taxon>Weeksella</taxon>
    </lineage>
</organism>
<dbReference type="eggNOG" id="COG1090">
    <property type="taxonomic scope" value="Bacteria"/>
</dbReference>
<dbReference type="NCBIfam" id="TIGR01777">
    <property type="entry name" value="yfcH"/>
    <property type="match status" value="1"/>
</dbReference>
<name>F0NZE5_WEEVC</name>
<dbReference type="HOGENOM" id="CLU_047373_0_3_10"/>
<dbReference type="InterPro" id="IPR013549">
    <property type="entry name" value="DUF1731"/>
</dbReference>
<dbReference type="Pfam" id="PF01370">
    <property type="entry name" value="Epimerase"/>
    <property type="match status" value="1"/>
</dbReference>
<dbReference type="RefSeq" id="WP_013598681.1">
    <property type="nucleotide sequence ID" value="NC_015144.1"/>
</dbReference>
<dbReference type="Gene3D" id="3.40.50.720">
    <property type="entry name" value="NAD(P)-binding Rossmann-like Domain"/>
    <property type="match status" value="1"/>
</dbReference>
<reference evidence="5" key="2">
    <citation type="journal article" date="2011" name="Stand. Genomic Sci.">
        <title>Complete genome sequence of Weeksella virosa type strain (9751T).</title>
        <authorList>
            <person name="Lang E."/>
            <person name="Teshima H."/>
            <person name="Lucas S."/>
            <person name="Lapidus A."/>
            <person name="Hammon N."/>
            <person name="Deshpande S."/>
            <person name="Nolan M."/>
            <person name="Cheng J."/>
            <person name="Pitluck S."/>
            <person name="Liolios K."/>
            <person name="Pagani I."/>
            <person name="Mikhailova N."/>
            <person name="Ivanova N."/>
            <person name="Mavromatis K."/>
            <person name="Pati A."/>
            <person name="Tapia R."/>
            <person name="Han C."/>
            <person name="Goodwin L."/>
            <person name="Chen A."/>
            <person name="Palaniappan K."/>
            <person name="Land M."/>
            <person name="Hauser L."/>
            <person name="Chang Y."/>
            <person name="Jeffries C."/>
            <person name="Brambilla E."/>
            <person name="Kopitz M."/>
            <person name="Rohde M."/>
            <person name="Goker M."/>
            <person name="Tindall B."/>
            <person name="Detter J."/>
            <person name="Woyke T."/>
            <person name="Bristow J."/>
            <person name="Eisen J."/>
            <person name="Markowitz V."/>
            <person name="Hugenholtz P."/>
            <person name="Klenk H."/>
            <person name="Kyrpides N."/>
        </authorList>
    </citation>
    <scope>NUCLEOTIDE SEQUENCE [LARGE SCALE GENOMIC DNA]</scope>
    <source>
        <strain evidence="5">ATCC 43766 / DSM 16922 / JCM 21250 / NBRC 16016 / NCTC 11634 / CL345/78</strain>
    </source>
</reference>
<evidence type="ECO:0000259" key="2">
    <source>
        <dbReference type="Pfam" id="PF01370"/>
    </source>
</evidence>
<dbReference type="KEGG" id="wvi:Weevi_1592"/>
<dbReference type="PANTHER" id="PTHR11092">
    <property type="entry name" value="SUGAR NUCLEOTIDE EPIMERASE RELATED"/>
    <property type="match status" value="1"/>
</dbReference>
<dbReference type="OrthoDB" id="9801773at2"/>
<comment type="similarity">
    <text evidence="1">Belongs to the NAD(P)-dependent epimerase/dehydratase family. SDR39U1 subfamily.</text>
</comment>
<dbReference type="Pfam" id="PF08338">
    <property type="entry name" value="DUF1731"/>
    <property type="match status" value="1"/>
</dbReference>
<proteinExistence type="inferred from homology"/>
<dbReference type="InterPro" id="IPR036291">
    <property type="entry name" value="NAD(P)-bd_dom_sf"/>
</dbReference>
<feature type="domain" description="NAD-dependent epimerase/dehydratase" evidence="2">
    <location>
        <begin position="3"/>
        <end position="210"/>
    </location>
</feature>
<sequence>MKILVSGGTGFIGKALVEYLRLKAHEVRVLQRSYPKEDFYWDVEKNIFDEKAMHQIDGIIHLAGAPIAEPWTGYYQKVLYESRIDTANFLLEKAKDFCPDLSLFISASAIGFYGNEATDKTLTEESEAGEGFLSKLCVAWEAAADQFHEIGARVVKVRTPAVLSKDGGLIRVLNKVFRLGLGTNLGGGNNYMPWIHLQDLLRVYEFALINSSLDGAVNAVADEQITQNEFNLVLSREIKAPYFLPNIPEFVVKRILGERSALVLDGCLLSNMKLKNLGFRMQYPRIEEAMRTIFISEH</sequence>
<dbReference type="PANTHER" id="PTHR11092:SF0">
    <property type="entry name" value="EPIMERASE FAMILY PROTEIN SDR39U1"/>
    <property type="match status" value="1"/>
</dbReference>
<dbReference type="SUPFAM" id="SSF51735">
    <property type="entry name" value="NAD(P)-binding Rossmann-fold domains"/>
    <property type="match status" value="1"/>
</dbReference>
<keyword evidence="5" id="KW-1185">Reference proteome</keyword>
<gene>
    <name evidence="4" type="ordered locus">Weevi_1592</name>
</gene>
<evidence type="ECO:0000256" key="1">
    <source>
        <dbReference type="ARBA" id="ARBA00009353"/>
    </source>
</evidence>
<feature type="domain" description="DUF1731" evidence="3">
    <location>
        <begin position="247"/>
        <end position="292"/>
    </location>
</feature>